<keyword evidence="6" id="KW-1185">Reference proteome</keyword>
<evidence type="ECO:0000313" key="6">
    <source>
        <dbReference type="Proteomes" id="UP000831151"/>
    </source>
</evidence>
<protein>
    <recommendedName>
        <fullName evidence="4">CARDB domain-containing protein</fullName>
    </recommendedName>
</protein>
<dbReference type="Proteomes" id="UP000831151">
    <property type="component" value="Chromosome"/>
</dbReference>
<dbReference type="Gene3D" id="2.60.40.10">
    <property type="entry name" value="Immunoglobulins"/>
    <property type="match status" value="2"/>
</dbReference>
<evidence type="ECO:0000256" key="2">
    <source>
        <dbReference type="SAM" id="Phobius"/>
    </source>
</evidence>
<keyword evidence="3" id="KW-0732">Signal</keyword>
<keyword evidence="2" id="KW-1133">Transmembrane helix</keyword>
<dbReference type="EMBL" id="CP096649">
    <property type="protein sequence ID" value="UQK59566.1"/>
    <property type="molecule type" value="Genomic_DNA"/>
</dbReference>
<feature type="transmembrane region" description="Helical" evidence="2">
    <location>
        <begin position="687"/>
        <end position="705"/>
    </location>
</feature>
<organism evidence="5 6">
    <name type="scientific">Fenollaria massiliensis</name>
    <dbReference type="NCBI Taxonomy" id="938288"/>
    <lineage>
        <taxon>Bacteria</taxon>
        <taxon>Bacillati</taxon>
        <taxon>Bacillota</taxon>
        <taxon>Clostridia</taxon>
        <taxon>Eubacteriales</taxon>
        <taxon>Fenollaria</taxon>
    </lineage>
</organism>
<sequence length="722" mass="79163">MKKIFSILLIAIMMISTLSVNMYAGSPTNPSKPTNPSNPGAQTPPSTEPSVVEDDLFLVSTSTEELKPGDETTIYFEQDNPGYRRYYNYAGDYEIYSVRATSDSPNNCYVINSYGGMNGAEVRVRIPQSAEAGTYRISLVGKAKRRGASDGAPVKVEGEAYVRVNGGSQNKAQLKITRVDILPEANVVPGSYVAFGYEIENISDVLAKNVELNISGLAAAGLSVKGGTTTQKVKTIESGKKIYLYYELNVAKTAKFGSYEIKTDLSYESEFNKEPIKEETTAFINIGGDASQDSQLIIQDLKFPSATLGVNKTFDVSFKIRNQGQSVAKRIRASAKSDDPSGVVSRTVSDILVRDLAPGEEETVSYKFFTTKGGSTKNYPINIKIEYLDDFTEGKEPKTVEQIVGIFLNNPENVGDGKDAKKSTPKLIIDRYEFEPKLPLAGNEFEMNLSFYNTNAKKAVKNIKIDLTSQDTSKSDSNTAGSSVFTPVDSSNTFYIGRIAPSGKVEKTIKMFVVPDATAKTYNITANFEYEDDENNEYKSSENIGVPVYQESKLDIDPINYQTNAMVGDSIPITANFYNTGKVTLYNFKVTLTADNATVNNGTYYIGNFNSGGQDVYEGSIMPNEPGEIKGKLKFTYEDSTGEVKEKEEDINITVEEAPPVDENAGPDGMPMPDGAMGEAPWYKKPLFIIPVALVILGAIGFVVFKKLKNKKKEKDLKIDED</sequence>
<gene>
    <name evidence="5" type="ORF">M1R53_02665</name>
</gene>
<feature type="compositionally biased region" description="Low complexity" evidence="1">
    <location>
        <begin position="27"/>
        <end position="39"/>
    </location>
</feature>
<accession>A0A9E7DKL1</accession>
<dbReference type="InterPro" id="IPR013783">
    <property type="entry name" value="Ig-like_fold"/>
</dbReference>
<proteinExistence type="predicted"/>
<name>A0A9E7DKL1_9FIRM</name>
<evidence type="ECO:0000313" key="5">
    <source>
        <dbReference type="EMBL" id="UQK59566.1"/>
    </source>
</evidence>
<feature type="domain" description="CARDB" evidence="4">
    <location>
        <begin position="296"/>
        <end position="396"/>
    </location>
</feature>
<keyword evidence="2" id="KW-0472">Membrane</keyword>
<dbReference type="InterPro" id="IPR011635">
    <property type="entry name" value="CARDB"/>
</dbReference>
<evidence type="ECO:0000256" key="3">
    <source>
        <dbReference type="SAM" id="SignalP"/>
    </source>
</evidence>
<dbReference type="Pfam" id="PF07705">
    <property type="entry name" value="CARDB"/>
    <property type="match status" value="2"/>
</dbReference>
<dbReference type="AlphaFoldDB" id="A0A9E7DKL1"/>
<feature type="compositionally biased region" description="Polar residues" evidence="1">
    <location>
        <begin position="40"/>
        <end position="49"/>
    </location>
</feature>
<dbReference type="PANTHER" id="PTHR35902:SF3">
    <property type="entry name" value="NPCBM-ASSOCIATED, NEW3 DOMAIN OF ALPHA-GALACTOSIDASE"/>
    <property type="match status" value="1"/>
</dbReference>
<dbReference type="PANTHER" id="PTHR35902">
    <property type="entry name" value="S-LAYER DOMAIN-LIKE PROTEIN-RELATED"/>
    <property type="match status" value="1"/>
</dbReference>
<dbReference type="KEGG" id="fms:M1R53_02665"/>
<dbReference type="RefSeq" id="WP_249242976.1">
    <property type="nucleotide sequence ID" value="NZ_CP096649.1"/>
</dbReference>
<feature type="chain" id="PRO_5039293668" description="CARDB domain-containing protein" evidence="3">
    <location>
        <begin position="25"/>
        <end position="722"/>
    </location>
</feature>
<evidence type="ECO:0000259" key="4">
    <source>
        <dbReference type="Pfam" id="PF07705"/>
    </source>
</evidence>
<evidence type="ECO:0000256" key="1">
    <source>
        <dbReference type="SAM" id="MobiDB-lite"/>
    </source>
</evidence>
<feature type="region of interest" description="Disordered" evidence="1">
    <location>
        <begin position="27"/>
        <end position="50"/>
    </location>
</feature>
<keyword evidence="2" id="KW-0812">Transmembrane</keyword>
<feature type="domain" description="CARDB" evidence="4">
    <location>
        <begin position="559"/>
        <end position="652"/>
    </location>
</feature>
<feature type="signal peptide" evidence="3">
    <location>
        <begin position="1"/>
        <end position="24"/>
    </location>
</feature>
<reference evidence="5" key="1">
    <citation type="submission" date="2022-04" db="EMBL/GenBank/DDBJ databases">
        <title>Complete genome sequences of Ezakiella coagulans and Fenollaria massiliensis.</title>
        <authorList>
            <person name="France M.T."/>
            <person name="Clifford J."/>
            <person name="Narina S."/>
            <person name="Rutt L."/>
            <person name="Ravel J."/>
        </authorList>
    </citation>
    <scope>NUCLEOTIDE SEQUENCE</scope>
    <source>
        <strain evidence="5">C0061C2</strain>
    </source>
</reference>